<proteinExistence type="predicted"/>
<sequence>MTDPAPATSVAPPFDTLMAAVATDTEAYSLRFHADFRRLSGLAAWGDGDARNARYGAVNRDFLGSYEAGVLAGTPPPSDFTDCAPARRGRLPDRPASANRSTRDMFDDDGLDTRVPDLRLKGASGPSCAARSTSSSVVVE</sequence>
<reference evidence="2 3" key="1">
    <citation type="submission" date="2020-06" db="EMBL/GenBank/DDBJ databases">
        <title>Description of novel acetic acid bacteria.</title>
        <authorList>
            <person name="Sombolestani A."/>
        </authorList>
    </citation>
    <scope>NUCLEOTIDE SEQUENCE [LARGE SCALE GENOMIC DNA]</scope>
    <source>
        <strain evidence="2 3">LMG 27010</strain>
    </source>
</reference>
<evidence type="ECO:0000313" key="3">
    <source>
        <dbReference type="Proteomes" id="UP000585665"/>
    </source>
</evidence>
<feature type="region of interest" description="Disordered" evidence="1">
    <location>
        <begin position="74"/>
        <end position="140"/>
    </location>
</feature>
<dbReference type="AlphaFoldDB" id="A0A850PGG1"/>
<dbReference type="EMBL" id="JABXXR010000033">
    <property type="protein sequence ID" value="NVN40251.1"/>
    <property type="molecule type" value="Genomic_DNA"/>
</dbReference>
<name>A0A850PGG1_9PROT</name>
<organism evidence="2 3">
    <name type="scientific">Ameyamaea chiangmaiensis</name>
    <dbReference type="NCBI Taxonomy" id="442969"/>
    <lineage>
        <taxon>Bacteria</taxon>
        <taxon>Pseudomonadati</taxon>
        <taxon>Pseudomonadota</taxon>
        <taxon>Alphaproteobacteria</taxon>
        <taxon>Acetobacterales</taxon>
        <taxon>Acetobacteraceae</taxon>
        <taxon>Ameyamaea</taxon>
    </lineage>
</organism>
<gene>
    <name evidence="2" type="ORF">HUK82_06675</name>
</gene>
<dbReference type="Proteomes" id="UP000585665">
    <property type="component" value="Unassembled WGS sequence"/>
</dbReference>
<evidence type="ECO:0000256" key="1">
    <source>
        <dbReference type="SAM" id="MobiDB-lite"/>
    </source>
</evidence>
<protein>
    <submittedName>
        <fullName evidence="2">Uncharacterized protein</fullName>
    </submittedName>
</protein>
<evidence type="ECO:0000313" key="2">
    <source>
        <dbReference type="EMBL" id="NVN40251.1"/>
    </source>
</evidence>
<feature type="compositionally biased region" description="Polar residues" evidence="1">
    <location>
        <begin position="130"/>
        <end position="140"/>
    </location>
</feature>
<keyword evidence="3" id="KW-1185">Reference proteome</keyword>
<dbReference type="RefSeq" id="WP_176613220.1">
    <property type="nucleotide sequence ID" value="NZ_JABXXR010000033.1"/>
</dbReference>
<accession>A0A850PGG1</accession>
<comment type="caution">
    <text evidence="2">The sequence shown here is derived from an EMBL/GenBank/DDBJ whole genome shotgun (WGS) entry which is preliminary data.</text>
</comment>
<feature type="compositionally biased region" description="Basic and acidic residues" evidence="1">
    <location>
        <begin position="101"/>
        <end position="120"/>
    </location>
</feature>